<protein>
    <submittedName>
        <fullName evidence="1">Uncharacterized protein</fullName>
    </submittedName>
</protein>
<name>A0ABQ6JHU2_9ACTN</name>
<keyword evidence="2" id="KW-1185">Reference proteome</keyword>
<accession>A0ABQ6JHU2</accession>
<dbReference type="Proteomes" id="UP001157017">
    <property type="component" value="Unassembled WGS sequence"/>
</dbReference>
<dbReference type="EMBL" id="BSUZ01000001">
    <property type="protein sequence ID" value="GMA87091.1"/>
    <property type="molecule type" value="Genomic_DNA"/>
</dbReference>
<evidence type="ECO:0000313" key="2">
    <source>
        <dbReference type="Proteomes" id="UP001157017"/>
    </source>
</evidence>
<sequence>MRRYVTDAGPLLGRLHRLTRSDCTTRNLRKAARLSHAYDDLEARIEVLLEQEEPAGGAARARRAADHAACSGCAPARSSAGRTSTCCSLRLDEGPVGPERATEVLLAWWAEQPEARA</sequence>
<proteinExistence type="predicted"/>
<reference evidence="2" key="1">
    <citation type="journal article" date="2019" name="Int. J. Syst. Evol. Microbiol.">
        <title>The Global Catalogue of Microorganisms (GCM) 10K type strain sequencing project: providing services to taxonomists for standard genome sequencing and annotation.</title>
        <authorList>
            <consortium name="The Broad Institute Genomics Platform"/>
            <consortium name="The Broad Institute Genome Sequencing Center for Infectious Disease"/>
            <person name="Wu L."/>
            <person name="Ma J."/>
        </authorList>
    </citation>
    <scope>NUCLEOTIDE SEQUENCE [LARGE SCALE GENOMIC DNA]</scope>
    <source>
        <strain evidence="2">NBRC 108730</strain>
    </source>
</reference>
<organism evidence="1 2">
    <name type="scientific">Angustibacter aerolatus</name>
    <dbReference type="NCBI Taxonomy" id="1162965"/>
    <lineage>
        <taxon>Bacteria</taxon>
        <taxon>Bacillati</taxon>
        <taxon>Actinomycetota</taxon>
        <taxon>Actinomycetes</taxon>
        <taxon>Kineosporiales</taxon>
        <taxon>Kineosporiaceae</taxon>
    </lineage>
</organism>
<evidence type="ECO:0000313" key="1">
    <source>
        <dbReference type="EMBL" id="GMA87091.1"/>
    </source>
</evidence>
<comment type="caution">
    <text evidence="1">The sequence shown here is derived from an EMBL/GenBank/DDBJ whole genome shotgun (WGS) entry which is preliminary data.</text>
</comment>
<gene>
    <name evidence="1" type="ORF">GCM10025868_23410</name>
</gene>